<protein>
    <recommendedName>
        <fullName evidence="6">RNA-binding protein KhpB</fullName>
    </recommendedName>
    <alternativeName>
        <fullName evidence="6">RNA-binding protein EloR</fullName>
    </alternativeName>
</protein>
<evidence type="ECO:0000256" key="2">
    <source>
        <dbReference type="ARBA" id="ARBA00022884"/>
    </source>
</evidence>
<feature type="region of interest" description="Jag_N domain" evidence="6">
    <location>
        <begin position="5"/>
        <end position="55"/>
    </location>
</feature>
<name>A0A366I319_9FIRM</name>
<evidence type="ECO:0000256" key="3">
    <source>
        <dbReference type="ARBA" id="ARBA00022960"/>
    </source>
</evidence>
<accession>A0A366I319</accession>
<evidence type="ECO:0000256" key="6">
    <source>
        <dbReference type="HAMAP-Rule" id="MF_00867"/>
    </source>
</evidence>
<dbReference type="EMBL" id="QNRX01000012">
    <property type="protein sequence ID" value="RBP62104.1"/>
    <property type="molecule type" value="Genomic_DNA"/>
</dbReference>
<keyword evidence="4 6" id="KW-0143">Chaperone</keyword>
<dbReference type="RefSeq" id="WP_113921038.1">
    <property type="nucleotide sequence ID" value="NZ_QNRX01000012.1"/>
</dbReference>
<dbReference type="SMART" id="SM01245">
    <property type="entry name" value="Jag_N"/>
    <property type="match status" value="1"/>
</dbReference>
<dbReference type="NCBIfam" id="NF041568">
    <property type="entry name" value="Jag_EloR"/>
    <property type="match status" value="1"/>
</dbReference>
<evidence type="ECO:0000259" key="7">
    <source>
        <dbReference type="PROSITE" id="PS51061"/>
    </source>
</evidence>
<dbReference type="InterPro" id="IPR034079">
    <property type="entry name" value="R3H_KhpB"/>
</dbReference>
<feature type="domain" description="R3H" evidence="7">
    <location>
        <begin position="140"/>
        <end position="206"/>
    </location>
</feature>
<dbReference type="OrthoDB" id="9794483at2"/>
<keyword evidence="5 6" id="KW-0961">Cell wall biogenesis/degradation</keyword>
<dbReference type="GO" id="GO:0071555">
    <property type="term" value="P:cell wall organization"/>
    <property type="evidence" value="ECO:0007669"/>
    <property type="project" value="UniProtKB-KW"/>
</dbReference>
<dbReference type="InterPro" id="IPR001374">
    <property type="entry name" value="R3H_dom"/>
</dbReference>
<dbReference type="GO" id="GO:0008360">
    <property type="term" value="P:regulation of cell shape"/>
    <property type="evidence" value="ECO:0007669"/>
    <property type="project" value="UniProtKB-KW"/>
</dbReference>
<evidence type="ECO:0000313" key="8">
    <source>
        <dbReference type="EMBL" id="RBP62104.1"/>
    </source>
</evidence>
<dbReference type="InterPro" id="IPR032782">
    <property type="entry name" value="KhpB_N"/>
</dbReference>
<dbReference type="InterPro" id="IPR038008">
    <property type="entry name" value="Jag_KH"/>
</dbReference>
<dbReference type="InterPro" id="IPR039247">
    <property type="entry name" value="KhpB"/>
</dbReference>
<comment type="function">
    <text evidence="6">A probable RNA chaperone. Forms a complex with KhpA which binds to cellular RNA and controls its expression. Plays a role in peptidoglycan (PG) homeostasis and cell length regulation.</text>
</comment>
<dbReference type="Gene3D" id="3.30.300.20">
    <property type="match status" value="1"/>
</dbReference>
<dbReference type="CDD" id="cd02414">
    <property type="entry name" value="KH-II_Jag"/>
    <property type="match status" value="1"/>
</dbReference>
<dbReference type="HAMAP" id="MF_00867">
    <property type="entry name" value="KhpB"/>
    <property type="match status" value="1"/>
</dbReference>
<dbReference type="Pfam" id="PF01424">
    <property type="entry name" value="R3H"/>
    <property type="match status" value="1"/>
</dbReference>
<dbReference type="SUPFAM" id="SSF82708">
    <property type="entry name" value="R3H domain"/>
    <property type="match status" value="1"/>
</dbReference>
<dbReference type="SMART" id="SM00393">
    <property type="entry name" value="R3H"/>
    <property type="match status" value="1"/>
</dbReference>
<evidence type="ECO:0000256" key="5">
    <source>
        <dbReference type="ARBA" id="ARBA00023316"/>
    </source>
</evidence>
<dbReference type="InterPro" id="IPR036867">
    <property type="entry name" value="R3H_dom_sf"/>
</dbReference>
<keyword evidence="9" id="KW-1185">Reference proteome</keyword>
<dbReference type="InterPro" id="IPR038247">
    <property type="entry name" value="Jag_N_dom_sf"/>
</dbReference>
<dbReference type="AlphaFoldDB" id="A0A366I319"/>
<dbReference type="InterPro" id="IPR015946">
    <property type="entry name" value="KH_dom-like_a/b"/>
</dbReference>
<organism evidence="8 9">
    <name type="scientific">Alkalibaculum bacchi</name>
    <dbReference type="NCBI Taxonomy" id="645887"/>
    <lineage>
        <taxon>Bacteria</taxon>
        <taxon>Bacillati</taxon>
        <taxon>Bacillota</taxon>
        <taxon>Clostridia</taxon>
        <taxon>Eubacteriales</taxon>
        <taxon>Eubacteriaceae</taxon>
        <taxon>Alkalibaculum</taxon>
    </lineage>
</organism>
<comment type="caution">
    <text evidence="8">The sequence shown here is derived from an EMBL/GenBank/DDBJ whole genome shotgun (WGS) entry which is preliminary data.</text>
</comment>
<comment type="domain">
    <text evidence="6">Has an N-terminal Jag-N domain and 2 RNA-binding domains (KH and R3H).</text>
</comment>
<comment type="subcellular location">
    <subcellularLocation>
        <location evidence="6">Cytoplasm</location>
    </subcellularLocation>
</comment>
<dbReference type="Gene3D" id="3.30.1370.50">
    <property type="entry name" value="R3H-like domain"/>
    <property type="match status" value="1"/>
</dbReference>
<sequence length="208" mass="23727">MKAVVATGKTVEEAIERAVKELNTTKDKVETKVLELPSSGFMSLFRSKLAKVEVTLQLDLCDIAADFLKEVCHAMNIDAHIEAKLEDNVLFVELKGDSMGVLIGRRGQTLDSLQYLTSLVVNKESEQYIRVNLDTENYRKKREVTLIELAGKLAHKVEKTRRKIELEPMNPYERRIIHSTLQKNKNVHTYSQGEEPFRKVVIDVKKTS</sequence>
<gene>
    <name evidence="6" type="primary">khpB</name>
    <name evidence="6" type="synonym">eloR</name>
    <name evidence="8" type="ORF">DES36_11277</name>
</gene>
<evidence type="ECO:0000313" key="9">
    <source>
        <dbReference type="Proteomes" id="UP000253490"/>
    </source>
</evidence>
<dbReference type="GO" id="GO:0009252">
    <property type="term" value="P:peptidoglycan biosynthetic process"/>
    <property type="evidence" value="ECO:0007669"/>
    <property type="project" value="UniProtKB-UniRule"/>
</dbReference>
<dbReference type="PANTHER" id="PTHR35800">
    <property type="entry name" value="PROTEIN JAG"/>
    <property type="match status" value="1"/>
</dbReference>
<comment type="subunit">
    <text evidence="6">Forms a complex with KhpA.</text>
</comment>
<dbReference type="PROSITE" id="PS51061">
    <property type="entry name" value="R3H"/>
    <property type="match status" value="1"/>
</dbReference>
<dbReference type="PROSITE" id="PS50084">
    <property type="entry name" value="KH_TYPE_1"/>
    <property type="match status" value="1"/>
</dbReference>
<dbReference type="Gene3D" id="3.30.30.80">
    <property type="entry name" value="probable RNA-binding protein from clostridium symbiosum atcc 14940"/>
    <property type="match status" value="1"/>
</dbReference>
<dbReference type="Proteomes" id="UP000253490">
    <property type="component" value="Unassembled WGS sequence"/>
</dbReference>
<dbReference type="Pfam" id="PF13083">
    <property type="entry name" value="KH_KhpA-B"/>
    <property type="match status" value="1"/>
</dbReference>
<proteinExistence type="inferred from homology"/>
<dbReference type="Pfam" id="PF14804">
    <property type="entry name" value="Jag_N"/>
    <property type="match status" value="1"/>
</dbReference>
<reference evidence="8 9" key="1">
    <citation type="submission" date="2018-06" db="EMBL/GenBank/DDBJ databases">
        <title>Genomic Encyclopedia of Type Strains, Phase IV (KMG-IV): sequencing the most valuable type-strain genomes for metagenomic binning, comparative biology and taxonomic classification.</title>
        <authorList>
            <person name="Goeker M."/>
        </authorList>
    </citation>
    <scope>NUCLEOTIDE SEQUENCE [LARGE SCALE GENOMIC DNA]</scope>
    <source>
        <strain evidence="8 9">DSM 22112</strain>
    </source>
</reference>
<keyword evidence="1 6" id="KW-0963">Cytoplasm</keyword>
<keyword evidence="3 6" id="KW-0133">Cell shape</keyword>
<evidence type="ECO:0000256" key="1">
    <source>
        <dbReference type="ARBA" id="ARBA00022490"/>
    </source>
</evidence>
<keyword evidence="2 6" id="KW-0694">RNA-binding</keyword>
<dbReference type="CDD" id="cd02644">
    <property type="entry name" value="R3H_jag"/>
    <property type="match status" value="1"/>
</dbReference>
<dbReference type="GO" id="GO:0003723">
    <property type="term" value="F:RNA binding"/>
    <property type="evidence" value="ECO:0007669"/>
    <property type="project" value="UniProtKB-UniRule"/>
</dbReference>
<dbReference type="GO" id="GO:0005737">
    <property type="term" value="C:cytoplasm"/>
    <property type="evidence" value="ECO:0007669"/>
    <property type="project" value="UniProtKB-SubCell"/>
</dbReference>
<comment type="similarity">
    <text evidence="6">Belongs to the KhpB RNA-binding protein family.</text>
</comment>
<evidence type="ECO:0000256" key="4">
    <source>
        <dbReference type="ARBA" id="ARBA00023186"/>
    </source>
</evidence>
<dbReference type="PANTHER" id="PTHR35800:SF1">
    <property type="entry name" value="RNA-BINDING PROTEIN KHPB"/>
    <property type="match status" value="1"/>
</dbReference>